<dbReference type="Pfam" id="PF12625">
    <property type="entry name" value="Arabinose_bd"/>
    <property type="match status" value="1"/>
</dbReference>
<feature type="compositionally biased region" description="Basic and acidic residues" evidence="2">
    <location>
        <begin position="350"/>
        <end position="360"/>
    </location>
</feature>
<sequence>MLAAPTPAPAPPPPPDDGRDAGGRPGPVPALTESVVVPRLIALGASTGPAEAHGLVRAAGLPHALSAPETVRTPSAATYRLWGAVLARTGRRDAGLLAARGYRPGMLDVFDYLIGTAPTVGEGLARAAAHIHLVSSNSLLTVAEDGDEVRIGYGVHRGDGELRGVVAEFSLAVLTSVLRCATAGELTPLRADFTHRAPLRTSGYAEAFGGARIGFGAPADTITLRRDDLERPLATADPALAAIMLRAAAATPAPALAQDGPVPGLRAVIAAQLPCGRPSLADAARCLAISPRTLQRRLGEAGTTWRAELDEVRRERFGGLREQGAGSAERAARLGFAESRSLRRAMSRWDTARGTDEGRRTSGAGQEAGTPMTTCDPGQPVRPARTKRANEERGGHEEFGTDAGPAARRRTGPAEQAASGRTPRPAESLGGHEQFGQPLQPGPGGTGRSADPRTAPAGESRRGHQEFSEGGEPACWLDRVCEECGAFRETPAPVCARCGTPFPGAAGRLTEFQEPPGHGSSAPEGER</sequence>
<dbReference type="PANTHER" id="PTHR47894">
    <property type="entry name" value="HTH-TYPE TRANSCRIPTIONAL REGULATOR GADX"/>
    <property type="match status" value="1"/>
</dbReference>
<accession>A0A1H0HSQ1</accession>
<dbReference type="Gene3D" id="1.10.10.60">
    <property type="entry name" value="Homeodomain-like"/>
    <property type="match status" value="1"/>
</dbReference>
<feature type="region of interest" description="Disordered" evidence="2">
    <location>
        <begin position="502"/>
        <end position="527"/>
    </location>
</feature>
<evidence type="ECO:0000313" key="4">
    <source>
        <dbReference type="EMBL" id="SDO22196.1"/>
    </source>
</evidence>
<dbReference type="OrthoDB" id="5241536at2"/>
<dbReference type="EMBL" id="FNIE01000008">
    <property type="protein sequence ID" value="SDO22196.1"/>
    <property type="molecule type" value="Genomic_DNA"/>
</dbReference>
<dbReference type="AlphaFoldDB" id="A0A1H0HSQ1"/>
<feature type="region of interest" description="Disordered" evidence="2">
    <location>
        <begin position="1"/>
        <end position="29"/>
    </location>
</feature>
<gene>
    <name evidence="4" type="ORF">SAMN05216259_108185</name>
</gene>
<dbReference type="RefSeq" id="WP_093785733.1">
    <property type="nucleotide sequence ID" value="NZ_FNIE01000008.1"/>
</dbReference>
<dbReference type="PANTHER" id="PTHR47894:SF4">
    <property type="entry name" value="HTH-TYPE TRANSCRIPTIONAL REGULATOR GADX"/>
    <property type="match status" value="1"/>
</dbReference>
<name>A0A1H0HSQ1_9ACTN</name>
<organism evidence="4 5">
    <name type="scientific">Actinacidiphila guanduensis</name>
    <dbReference type="NCBI Taxonomy" id="310781"/>
    <lineage>
        <taxon>Bacteria</taxon>
        <taxon>Bacillati</taxon>
        <taxon>Actinomycetota</taxon>
        <taxon>Actinomycetes</taxon>
        <taxon>Kitasatosporales</taxon>
        <taxon>Streptomycetaceae</taxon>
        <taxon>Actinacidiphila</taxon>
    </lineage>
</organism>
<protein>
    <submittedName>
        <fullName evidence="4">AraC-type DNA-binding protein</fullName>
    </submittedName>
</protein>
<dbReference type="InterPro" id="IPR032687">
    <property type="entry name" value="AraC-type_N"/>
</dbReference>
<feature type="region of interest" description="Disordered" evidence="2">
    <location>
        <begin position="341"/>
        <end position="472"/>
    </location>
</feature>
<dbReference type="GO" id="GO:0003700">
    <property type="term" value="F:DNA-binding transcription factor activity"/>
    <property type="evidence" value="ECO:0007669"/>
    <property type="project" value="TreeGrafter"/>
</dbReference>
<keyword evidence="5" id="KW-1185">Reference proteome</keyword>
<dbReference type="GO" id="GO:0005829">
    <property type="term" value="C:cytosol"/>
    <property type="evidence" value="ECO:0007669"/>
    <property type="project" value="TreeGrafter"/>
</dbReference>
<dbReference type="STRING" id="310781.SAMN05216259_108185"/>
<evidence type="ECO:0000259" key="3">
    <source>
        <dbReference type="Pfam" id="PF12625"/>
    </source>
</evidence>
<proteinExistence type="predicted"/>
<keyword evidence="1 4" id="KW-0238">DNA-binding</keyword>
<evidence type="ECO:0000256" key="2">
    <source>
        <dbReference type="SAM" id="MobiDB-lite"/>
    </source>
</evidence>
<evidence type="ECO:0000313" key="5">
    <source>
        <dbReference type="Proteomes" id="UP000199341"/>
    </source>
</evidence>
<evidence type="ECO:0000256" key="1">
    <source>
        <dbReference type="ARBA" id="ARBA00023125"/>
    </source>
</evidence>
<dbReference type="Proteomes" id="UP000199341">
    <property type="component" value="Unassembled WGS sequence"/>
</dbReference>
<dbReference type="GO" id="GO:0000976">
    <property type="term" value="F:transcription cis-regulatory region binding"/>
    <property type="evidence" value="ECO:0007669"/>
    <property type="project" value="TreeGrafter"/>
</dbReference>
<feature type="compositionally biased region" description="Pro residues" evidence="2">
    <location>
        <begin position="1"/>
        <end position="15"/>
    </location>
</feature>
<feature type="compositionally biased region" description="Basic and acidic residues" evidence="2">
    <location>
        <begin position="388"/>
        <end position="399"/>
    </location>
</feature>
<feature type="domain" description="HTH-type transcriptional regulator AraC-type N-terminal" evidence="3">
    <location>
        <begin position="53"/>
        <end position="233"/>
    </location>
</feature>
<reference evidence="4 5" key="1">
    <citation type="submission" date="2016-10" db="EMBL/GenBank/DDBJ databases">
        <authorList>
            <person name="de Groot N.N."/>
        </authorList>
    </citation>
    <scope>NUCLEOTIDE SEQUENCE [LARGE SCALE GENOMIC DNA]</scope>
    <source>
        <strain evidence="4 5">CGMCC 4.2022</strain>
    </source>
</reference>